<evidence type="ECO:0000313" key="2">
    <source>
        <dbReference type="Proteomes" id="UP000553193"/>
    </source>
</evidence>
<comment type="caution">
    <text evidence="1">The sequence shown here is derived from an EMBL/GenBank/DDBJ whole genome shotgun (WGS) entry which is preliminary data.</text>
</comment>
<name>A0A840AH84_9PROT</name>
<protein>
    <submittedName>
        <fullName evidence="1">Uncharacterized protein</fullName>
    </submittedName>
</protein>
<dbReference type="Proteomes" id="UP000553193">
    <property type="component" value="Unassembled WGS sequence"/>
</dbReference>
<reference evidence="1 2" key="1">
    <citation type="submission" date="2020-08" db="EMBL/GenBank/DDBJ databases">
        <title>Genomic Encyclopedia of Type Strains, Phase IV (KMG-IV): sequencing the most valuable type-strain genomes for metagenomic binning, comparative biology and taxonomic classification.</title>
        <authorList>
            <person name="Goeker M."/>
        </authorList>
    </citation>
    <scope>NUCLEOTIDE SEQUENCE [LARGE SCALE GENOMIC DNA]</scope>
    <source>
        <strain evidence="1 2">DSM 19979</strain>
    </source>
</reference>
<organism evidence="1 2">
    <name type="scientific">Roseococcus suduntuyensis</name>
    <dbReference type="NCBI Taxonomy" id="455361"/>
    <lineage>
        <taxon>Bacteria</taxon>
        <taxon>Pseudomonadati</taxon>
        <taxon>Pseudomonadota</taxon>
        <taxon>Alphaproteobacteria</taxon>
        <taxon>Acetobacterales</taxon>
        <taxon>Roseomonadaceae</taxon>
        <taxon>Roseococcus</taxon>
    </lineage>
</organism>
<gene>
    <name evidence="1" type="ORF">GGQ83_003708</name>
</gene>
<dbReference type="AlphaFoldDB" id="A0A840AH84"/>
<dbReference type="EMBL" id="JACIDJ010000009">
    <property type="protein sequence ID" value="MBB3900232.1"/>
    <property type="molecule type" value="Genomic_DNA"/>
</dbReference>
<accession>A0A840AH84</accession>
<dbReference type="RefSeq" id="WP_184386465.1">
    <property type="nucleotide sequence ID" value="NZ_JACIDJ010000009.1"/>
</dbReference>
<evidence type="ECO:0000313" key="1">
    <source>
        <dbReference type="EMBL" id="MBB3900232.1"/>
    </source>
</evidence>
<keyword evidence="2" id="KW-1185">Reference proteome</keyword>
<sequence length="79" mass="8831">MKPTSLPARLLALTPQGRRLFGLLATQQAEIARLREKLRVPPDAAPMEQADEDPVVLRALLRAAEAEAEFLRRARSRDT</sequence>
<proteinExistence type="predicted"/>